<dbReference type="EMBL" id="BSVB01000001">
    <property type="protein sequence ID" value="GMA96168.1"/>
    <property type="molecule type" value="Genomic_DNA"/>
</dbReference>
<dbReference type="PROSITE" id="PS00061">
    <property type="entry name" value="ADH_SHORT"/>
    <property type="match status" value="1"/>
</dbReference>
<evidence type="ECO:0000256" key="2">
    <source>
        <dbReference type="RuleBase" id="RU000363"/>
    </source>
</evidence>
<dbReference type="Gene3D" id="3.40.50.720">
    <property type="entry name" value="NAD(P)-binding Rossmann-like Domain"/>
    <property type="match status" value="1"/>
</dbReference>
<comment type="caution">
    <text evidence="3">The sequence shown here is derived from an EMBL/GenBank/DDBJ whole genome shotgun (WGS) entry which is preliminary data.</text>
</comment>
<sequence length="264" mass="26941">MDLHLADRVAIVTGAGRGIGLAATRALAGEGAHVVAGSRTVTPQLLALEAEGRVHPVQVDLTAEAAPAALVERADALGGATILVNNVGGVKLRTEGFLALGDDEWMATLTLDFLAAVRMTRAAIPAMVRAQVGNVVTIASVNAFLPDPGVIDYSAAKAALWNVSKALSKEFGPAGLRFNTISPGPVATDLWLGEHGVAATIAASRGVDVDTARSEAIAEQGGFSTGRFTTAEEVADLVLLLASDRAGNVTGADILIDGGFVKTL</sequence>
<comment type="similarity">
    <text evidence="1 2">Belongs to the short-chain dehydrogenases/reductases (SDR) family.</text>
</comment>
<organism evidence="3 4">
    <name type="scientific">Pseudolysinimonas kribbensis</name>
    <dbReference type="NCBI Taxonomy" id="433641"/>
    <lineage>
        <taxon>Bacteria</taxon>
        <taxon>Bacillati</taxon>
        <taxon>Actinomycetota</taxon>
        <taxon>Actinomycetes</taxon>
        <taxon>Micrococcales</taxon>
        <taxon>Microbacteriaceae</taxon>
        <taxon>Pseudolysinimonas</taxon>
    </lineage>
</organism>
<dbReference type="InterPro" id="IPR020904">
    <property type="entry name" value="Sc_DH/Rdtase_CS"/>
</dbReference>
<reference evidence="4" key="1">
    <citation type="journal article" date="2019" name="Int. J. Syst. Evol. Microbiol.">
        <title>The Global Catalogue of Microorganisms (GCM) 10K type strain sequencing project: providing services to taxonomists for standard genome sequencing and annotation.</title>
        <authorList>
            <consortium name="The Broad Institute Genomics Platform"/>
            <consortium name="The Broad Institute Genome Sequencing Center for Infectious Disease"/>
            <person name="Wu L."/>
            <person name="Ma J."/>
        </authorList>
    </citation>
    <scope>NUCLEOTIDE SEQUENCE [LARGE SCALE GENOMIC DNA]</scope>
    <source>
        <strain evidence="4">NBRC 108894</strain>
    </source>
</reference>
<dbReference type="Proteomes" id="UP001157034">
    <property type="component" value="Unassembled WGS sequence"/>
</dbReference>
<evidence type="ECO:0000256" key="1">
    <source>
        <dbReference type="ARBA" id="ARBA00006484"/>
    </source>
</evidence>
<accession>A0ABQ6K9H8</accession>
<dbReference type="RefSeq" id="WP_284254795.1">
    <property type="nucleotide sequence ID" value="NZ_BAAAQO010000004.1"/>
</dbReference>
<protein>
    <submittedName>
        <fullName evidence="3">3-oxoacyl-ACP reductase</fullName>
    </submittedName>
</protein>
<dbReference type="InterPro" id="IPR002347">
    <property type="entry name" value="SDR_fam"/>
</dbReference>
<dbReference type="InterPro" id="IPR050259">
    <property type="entry name" value="SDR"/>
</dbReference>
<dbReference type="PRINTS" id="PR00080">
    <property type="entry name" value="SDRFAMILY"/>
</dbReference>
<proteinExistence type="inferred from homology"/>
<dbReference type="PANTHER" id="PTHR42879">
    <property type="entry name" value="3-OXOACYL-(ACYL-CARRIER-PROTEIN) REDUCTASE"/>
    <property type="match status" value="1"/>
</dbReference>
<name>A0ABQ6K9H8_9MICO</name>
<keyword evidence="4" id="KW-1185">Reference proteome</keyword>
<dbReference type="InterPro" id="IPR036291">
    <property type="entry name" value="NAD(P)-bd_dom_sf"/>
</dbReference>
<dbReference type="PRINTS" id="PR00081">
    <property type="entry name" value="GDHRDH"/>
</dbReference>
<dbReference type="Pfam" id="PF00106">
    <property type="entry name" value="adh_short"/>
    <property type="match status" value="1"/>
</dbReference>
<evidence type="ECO:0000313" key="4">
    <source>
        <dbReference type="Proteomes" id="UP001157034"/>
    </source>
</evidence>
<evidence type="ECO:0000313" key="3">
    <source>
        <dbReference type="EMBL" id="GMA96168.1"/>
    </source>
</evidence>
<dbReference type="SUPFAM" id="SSF51735">
    <property type="entry name" value="NAD(P)-binding Rossmann-fold domains"/>
    <property type="match status" value="1"/>
</dbReference>
<dbReference type="PANTHER" id="PTHR42879:SF6">
    <property type="entry name" value="NADPH-DEPENDENT REDUCTASE BACG"/>
    <property type="match status" value="1"/>
</dbReference>
<gene>
    <name evidence="3" type="primary">fabG_3</name>
    <name evidence="3" type="ORF">GCM10025881_29920</name>
</gene>